<dbReference type="OrthoDB" id="10036721at2759"/>
<dbReference type="Proteomes" id="UP000193986">
    <property type="component" value="Unassembled WGS sequence"/>
</dbReference>
<evidence type="ECO:0000259" key="1">
    <source>
        <dbReference type="Pfam" id="PF17389"/>
    </source>
</evidence>
<dbReference type="PANTHER" id="PTHR34987">
    <property type="entry name" value="C, PUTATIVE (AFU_ORTHOLOGUE AFUA_3G02880)-RELATED"/>
    <property type="match status" value="1"/>
</dbReference>
<gene>
    <name evidence="3" type="ORF">BCR39DRAFT_553356</name>
</gene>
<reference evidence="3 4" key="1">
    <citation type="submission" date="2016-07" db="EMBL/GenBank/DDBJ databases">
        <title>Pervasive Adenine N6-methylation of Active Genes in Fungi.</title>
        <authorList>
            <consortium name="DOE Joint Genome Institute"/>
            <person name="Mondo S.J."/>
            <person name="Dannebaum R.O."/>
            <person name="Kuo R.C."/>
            <person name="Labutti K."/>
            <person name="Haridas S."/>
            <person name="Kuo A."/>
            <person name="Salamov A."/>
            <person name="Ahrendt S.R."/>
            <person name="Lipzen A."/>
            <person name="Sullivan W."/>
            <person name="Andreopoulos W.B."/>
            <person name="Clum A."/>
            <person name="Lindquist E."/>
            <person name="Daum C."/>
            <person name="Ramamoorthy G.K."/>
            <person name="Gryganskyi A."/>
            <person name="Culley D."/>
            <person name="Magnuson J.K."/>
            <person name="James T.Y."/>
            <person name="O'Malley M.A."/>
            <person name="Stajich J.E."/>
            <person name="Spatafora J.W."/>
            <person name="Visel A."/>
            <person name="Grigoriev I.V."/>
        </authorList>
    </citation>
    <scope>NUCLEOTIDE SEQUENCE [LARGE SCALE GENOMIC DNA]</scope>
    <source>
        <strain evidence="3 4">68-887.2</strain>
    </source>
</reference>
<dbReference type="Pfam" id="PF17390">
    <property type="entry name" value="Bac_rhamnosid_C"/>
    <property type="match status" value="1"/>
</dbReference>
<dbReference type="Gene3D" id="2.60.120.560">
    <property type="entry name" value="Exo-inulinase, domain 1"/>
    <property type="match status" value="1"/>
</dbReference>
<dbReference type="STRING" id="71784.A0A1Y2AG83"/>
<sequence>MARFAPLDALPPVQSFSSHEFVGIVRPIKVHEIKGDVKTSGKVDEAGFEITLTRTGDEETFILLDYGHVVSGVPLFGVDAFSPSTGTSLLAAYSEGLTAAYLENGDGPFPFTSGANTLRAVPYDINFLGPVEDLFLQGGQRWQMIRLTKPGSVKISGVALRPAAFHAPIETLPGYFRSSDEVLNQIWECGTWTGQINQIPSRINTQSFIPTPLGTIVDSQRPSQYYHGGELRDYKISCFAQIHRGGLIFSIRNSTGFGLQVQFLLSEGGGKSTVRTFWGMYDEDQITLYQALIDTKTAPELEIGKWYKFEVSAEGDETVKVYIDGELIAELKQGSGVAVMPDGLDREIATPTGSFGFGCGKHQLAVFKHFSAVAIPSGKLIYSNALTSNSVLTDFAVGTNAVNSAYDGAKRDRAIWLGDTITQEQVLFYTTNQKEFMEASIDAVLSRQSADGVFPIYTFPGISFYDPQPGKEPPRIFEWLIGSFMPYIVRVVWEFFWHTGDTVALRRWYPKIVKVLRHMETYKDARGLLIFEGAKGHDSDYYNTPRTGGSIKQNALYVIALDRAGQMATALGEADIHTPKIQAIVDACNNILFNETTGTYDIAESMSGELSEDGNAFAINSGICPPGRARAVLEKMRTLFSPSGATSFPIGSKAMHKQAVVSPIMNAWHAQAAIDHGLYDDAREIYRTCYGPMIDKTSPWYSGAFWEFSTPEGTPFLDRFCSLAHPFSAQPVFHIGSYILGVRPTSPGFATYIVEPRLGLAKDLTFAQGRVPTPYGQVEVEWQRSEKHFTITVKTPRGIVGTLALRGLEDEVVKIEGKEGIELEPLKEYQFEVEL</sequence>
<evidence type="ECO:0000313" key="3">
    <source>
        <dbReference type="EMBL" id="ORY21516.1"/>
    </source>
</evidence>
<dbReference type="SUPFAM" id="SSF49899">
    <property type="entry name" value="Concanavalin A-like lectins/glucanases"/>
    <property type="match status" value="1"/>
</dbReference>
<feature type="domain" description="Alpha-L-rhamnosidase six-hairpin glycosidase" evidence="1">
    <location>
        <begin position="399"/>
        <end position="636"/>
    </location>
</feature>
<dbReference type="AlphaFoldDB" id="A0A1Y2AG83"/>
<name>A0A1Y2AG83_9TREE</name>
<dbReference type="InterPro" id="IPR035398">
    <property type="entry name" value="Bac_rhamnosid_C"/>
</dbReference>
<dbReference type="Pfam" id="PF17389">
    <property type="entry name" value="Bac_rhamnosid6H"/>
    <property type="match status" value="1"/>
</dbReference>
<keyword evidence="4" id="KW-1185">Reference proteome</keyword>
<dbReference type="InterPro" id="IPR035396">
    <property type="entry name" value="Bac_rhamnosid6H"/>
</dbReference>
<feature type="domain" description="Alpha-L-rhamnosidase C-terminal" evidence="2">
    <location>
        <begin position="741"/>
        <end position="817"/>
    </location>
</feature>
<evidence type="ECO:0000313" key="4">
    <source>
        <dbReference type="Proteomes" id="UP000193986"/>
    </source>
</evidence>
<dbReference type="EMBL" id="MCFC01000109">
    <property type="protein sequence ID" value="ORY21516.1"/>
    <property type="molecule type" value="Genomic_DNA"/>
</dbReference>
<dbReference type="Gene3D" id="2.60.420.10">
    <property type="entry name" value="Maltose phosphorylase, domain 3"/>
    <property type="match status" value="1"/>
</dbReference>
<dbReference type="SUPFAM" id="SSF48208">
    <property type="entry name" value="Six-hairpin glycosidases"/>
    <property type="match status" value="1"/>
</dbReference>
<dbReference type="PANTHER" id="PTHR34987:SF4">
    <property type="entry name" value="ALPHA-L-RHAMNOSIDASE C-TERMINAL DOMAIN-CONTAINING PROTEIN"/>
    <property type="match status" value="1"/>
</dbReference>
<keyword evidence="3" id="KW-0378">Hydrolase</keyword>
<proteinExistence type="predicted"/>
<dbReference type="GO" id="GO:0016798">
    <property type="term" value="F:hydrolase activity, acting on glycosyl bonds"/>
    <property type="evidence" value="ECO:0007669"/>
    <property type="project" value="UniProtKB-KW"/>
</dbReference>
<dbReference type="Gene3D" id="1.50.10.10">
    <property type="match status" value="1"/>
</dbReference>
<evidence type="ECO:0000259" key="2">
    <source>
        <dbReference type="Pfam" id="PF17390"/>
    </source>
</evidence>
<dbReference type="InterPro" id="IPR013320">
    <property type="entry name" value="ConA-like_dom_sf"/>
</dbReference>
<dbReference type="InterPro" id="IPR012341">
    <property type="entry name" value="6hp_glycosidase-like_sf"/>
</dbReference>
<organism evidence="3 4">
    <name type="scientific">Naematelia encephala</name>
    <dbReference type="NCBI Taxonomy" id="71784"/>
    <lineage>
        <taxon>Eukaryota</taxon>
        <taxon>Fungi</taxon>
        <taxon>Dikarya</taxon>
        <taxon>Basidiomycota</taxon>
        <taxon>Agaricomycotina</taxon>
        <taxon>Tremellomycetes</taxon>
        <taxon>Tremellales</taxon>
        <taxon>Naemateliaceae</taxon>
        <taxon>Naematelia</taxon>
    </lineage>
</organism>
<dbReference type="InParanoid" id="A0A1Y2AG83"/>
<protein>
    <submittedName>
        <fullName evidence="3">Six-hairpin glycosidase-like protein</fullName>
    </submittedName>
</protein>
<accession>A0A1Y2AG83</accession>
<comment type="caution">
    <text evidence="3">The sequence shown here is derived from an EMBL/GenBank/DDBJ whole genome shotgun (WGS) entry which is preliminary data.</text>
</comment>
<keyword evidence="3" id="KW-0326">Glycosidase</keyword>
<dbReference type="GO" id="GO:0005975">
    <property type="term" value="P:carbohydrate metabolic process"/>
    <property type="evidence" value="ECO:0007669"/>
    <property type="project" value="InterPro"/>
</dbReference>
<dbReference type="InterPro" id="IPR008928">
    <property type="entry name" value="6-hairpin_glycosidase_sf"/>
</dbReference>